<dbReference type="KEGG" id="dol:Dole_2932"/>
<dbReference type="PANTHER" id="PTHR12302:SF3">
    <property type="entry name" value="SERINE_THREONINE-PROTEIN KINASE 31"/>
    <property type="match status" value="1"/>
</dbReference>
<evidence type="ECO:0000259" key="6">
    <source>
        <dbReference type="PROSITE" id="PS50830"/>
    </source>
</evidence>
<evidence type="ECO:0000313" key="8">
    <source>
        <dbReference type="Proteomes" id="UP000008561"/>
    </source>
</evidence>
<keyword evidence="1" id="KW-0540">Nuclease</keyword>
<dbReference type="AlphaFoldDB" id="A8ZYL0"/>
<dbReference type="Pfam" id="PF00565">
    <property type="entry name" value="SNase"/>
    <property type="match status" value="1"/>
</dbReference>
<dbReference type="GO" id="GO:0008270">
    <property type="term" value="F:zinc ion binding"/>
    <property type="evidence" value="ECO:0007669"/>
    <property type="project" value="InterPro"/>
</dbReference>
<name>A8ZYL0_DESOH</name>
<feature type="domain" description="TNase-like" evidence="6">
    <location>
        <begin position="28"/>
        <end position="151"/>
    </location>
</feature>
<dbReference type="GO" id="GO:0006355">
    <property type="term" value="P:regulation of DNA-templated transcription"/>
    <property type="evidence" value="ECO:0007669"/>
    <property type="project" value="InterPro"/>
</dbReference>
<dbReference type="CDD" id="cd00175">
    <property type="entry name" value="SNc"/>
    <property type="match status" value="1"/>
</dbReference>
<sequence>MKAFRLYRLVVVTVALFLWFTTAAFSETVITGKVVGIADGDTITVLQDKTQYKIRLYGIDCPESHQNFGTRAKQFVSDLIFNKDVRVIVHDTDRYGRNVGQVFYNDLDVNQAMVQAGYAWVYPQYCKKSFCSAWNGFEQAAREKGIGLWSHPNPVPPWDFRRGVRGSSAEKNKDTSKNQEVTYHGNTSSMVFHQPACKHFNCKNCTAVFQDREEAIEAGYRPCGGCRPSGIHNASLKNAARGTY</sequence>
<evidence type="ECO:0000256" key="3">
    <source>
        <dbReference type="ARBA" id="ARBA00022801"/>
    </source>
</evidence>
<dbReference type="Pfam" id="PF02805">
    <property type="entry name" value="Ada_Zn_binding"/>
    <property type="match status" value="1"/>
</dbReference>
<dbReference type="SMART" id="SM00318">
    <property type="entry name" value="SNc"/>
    <property type="match status" value="1"/>
</dbReference>
<dbReference type="HOGENOM" id="CLU_046484_7_0_7"/>
<dbReference type="InterPro" id="IPR016071">
    <property type="entry name" value="Staphylococal_nuclease_OB-fold"/>
</dbReference>
<dbReference type="PANTHER" id="PTHR12302">
    <property type="entry name" value="EBNA2 BINDING PROTEIN P100"/>
    <property type="match status" value="1"/>
</dbReference>
<dbReference type="Gene3D" id="3.40.10.10">
    <property type="entry name" value="DNA Methylphosphotriester Repair Domain"/>
    <property type="match status" value="1"/>
</dbReference>
<gene>
    <name evidence="7" type="ordered locus">Dole_2932</name>
</gene>
<dbReference type="GO" id="GO:0008168">
    <property type="term" value="F:methyltransferase activity"/>
    <property type="evidence" value="ECO:0007669"/>
    <property type="project" value="InterPro"/>
</dbReference>
<keyword evidence="4" id="KW-0010">Activator</keyword>
<dbReference type="RefSeq" id="WP_012176346.1">
    <property type="nucleotide sequence ID" value="NC_009943.1"/>
</dbReference>
<dbReference type="EMBL" id="CP000859">
    <property type="protein sequence ID" value="ABW68735.1"/>
    <property type="molecule type" value="Genomic_DNA"/>
</dbReference>
<dbReference type="PROSITE" id="PS01123">
    <property type="entry name" value="TNASE_1"/>
    <property type="match status" value="1"/>
</dbReference>
<feature type="region of interest" description="Disordered" evidence="5">
    <location>
        <begin position="160"/>
        <end position="180"/>
    </location>
</feature>
<dbReference type="GO" id="GO:0006281">
    <property type="term" value="P:DNA repair"/>
    <property type="evidence" value="ECO:0007669"/>
    <property type="project" value="InterPro"/>
</dbReference>
<keyword evidence="8" id="KW-1185">Reference proteome</keyword>
<organism evidence="7 8">
    <name type="scientific">Desulfosudis oleivorans (strain DSM 6200 / JCM 39069 / Hxd3)</name>
    <name type="common">Desulfococcus oleovorans</name>
    <dbReference type="NCBI Taxonomy" id="96561"/>
    <lineage>
        <taxon>Bacteria</taxon>
        <taxon>Pseudomonadati</taxon>
        <taxon>Thermodesulfobacteriota</taxon>
        <taxon>Desulfobacteria</taxon>
        <taxon>Desulfobacterales</taxon>
        <taxon>Desulfosudaceae</taxon>
        <taxon>Desulfosudis</taxon>
    </lineage>
</organism>
<keyword evidence="3" id="KW-0378">Hydrolase</keyword>
<dbReference type="PROSITE" id="PS01284">
    <property type="entry name" value="TNASE_2"/>
    <property type="match status" value="1"/>
</dbReference>
<dbReference type="InterPro" id="IPR004026">
    <property type="entry name" value="Ada_DNA_repair_Zn-bd"/>
</dbReference>
<keyword evidence="2" id="KW-0255">Endonuclease</keyword>
<feature type="compositionally biased region" description="Basic and acidic residues" evidence="5">
    <location>
        <begin position="168"/>
        <end position="177"/>
    </location>
</feature>
<evidence type="ECO:0000256" key="2">
    <source>
        <dbReference type="ARBA" id="ARBA00022759"/>
    </source>
</evidence>
<dbReference type="InterPro" id="IPR002071">
    <property type="entry name" value="Thermonucl_AS"/>
</dbReference>
<protein>
    <submittedName>
        <fullName evidence="7">Nuclease (SNase domain protein)</fullName>
    </submittedName>
</protein>
<dbReference type="InterPro" id="IPR035451">
    <property type="entry name" value="Ada-like_dom_sf"/>
</dbReference>
<dbReference type="Gene3D" id="2.40.50.90">
    <property type="match status" value="1"/>
</dbReference>
<evidence type="ECO:0000313" key="7">
    <source>
        <dbReference type="EMBL" id="ABW68735.1"/>
    </source>
</evidence>
<evidence type="ECO:0000256" key="4">
    <source>
        <dbReference type="ARBA" id="ARBA00023159"/>
    </source>
</evidence>
<accession>A8ZYL0</accession>
<evidence type="ECO:0000256" key="1">
    <source>
        <dbReference type="ARBA" id="ARBA00022722"/>
    </source>
</evidence>
<dbReference type="GO" id="GO:0016787">
    <property type="term" value="F:hydrolase activity"/>
    <property type="evidence" value="ECO:0007669"/>
    <property type="project" value="UniProtKB-KW"/>
</dbReference>
<dbReference type="STRING" id="96561.Dole_2932"/>
<dbReference type="OrthoDB" id="9805504at2"/>
<proteinExistence type="predicted"/>
<dbReference type="GO" id="GO:0003677">
    <property type="term" value="F:DNA binding"/>
    <property type="evidence" value="ECO:0007669"/>
    <property type="project" value="InterPro"/>
</dbReference>
<dbReference type="Proteomes" id="UP000008561">
    <property type="component" value="Chromosome"/>
</dbReference>
<dbReference type="InterPro" id="IPR035437">
    <property type="entry name" value="SNase_OB-fold_sf"/>
</dbReference>
<dbReference type="PROSITE" id="PS50830">
    <property type="entry name" value="TNASE_3"/>
    <property type="match status" value="1"/>
</dbReference>
<reference evidence="7 8" key="1">
    <citation type="submission" date="2007-10" db="EMBL/GenBank/DDBJ databases">
        <title>Complete sequence of Desulfococcus oleovorans Hxd3.</title>
        <authorList>
            <consortium name="US DOE Joint Genome Institute"/>
            <person name="Copeland A."/>
            <person name="Lucas S."/>
            <person name="Lapidus A."/>
            <person name="Barry K."/>
            <person name="Glavina del Rio T."/>
            <person name="Dalin E."/>
            <person name="Tice H."/>
            <person name="Pitluck S."/>
            <person name="Kiss H."/>
            <person name="Brettin T."/>
            <person name="Bruce D."/>
            <person name="Detter J.C."/>
            <person name="Han C."/>
            <person name="Schmutz J."/>
            <person name="Larimer F."/>
            <person name="Land M."/>
            <person name="Hauser L."/>
            <person name="Kyrpides N."/>
            <person name="Kim E."/>
            <person name="Wawrik B."/>
            <person name="Richardson P."/>
        </authorList>
    </citation>
    <scope>NUCLEOTIDE SEQUENCE [LARGE SCALE GENOMIC DNA]</scope>
    <source>
        <strain evidence="8">DSM 6200 / JCM 39069 / Hxd3</strain>
    </source>
</reference>
<dbReference type="GO" id="GO:0004519">
    <property type="term" value="F:endonuclease activity"/>
    <property type="evidence" value="ECO:0007669"/>
    <property type="project" value="UniProtKB-KW"/>
</dbReference>
<evidence type="ECO:0000256" key="5">
    <source>
        <dbReference type="SAM" id="MobiDB-lite"/>
    </source>
</evidence>
<dbReference type="SUPFAM" id="SSF50199">
    <property type="entry name" value="Staphylococcal nuclease"/>
    <property type="match status" value="1"/>
</dbReference>
<dbReference type="eggNOG" id="COG1525">
    <property type="taxonomic scope" value="Bacteria"/>
</dbReference>
<dbReference type="SUPFAM" id="SSF57884">
    <property type="entry name" value="Ada DNA repair protein, N-terminal domain (N-Ada 10)"/>
    <property type="match status" value="1"/>
</dbReference>